<evidence type="ECO:0000256" key="7">
    <source>
        <dbReference type="SAM" id="Phobius"/>
    </source>
</evidence>
<evidence type="ECO:0000256" key="4">
    <source>
        <dbReference type="ARBA" id="ARBA00029351"/>
    </source>
</evidence>
<protein>
    <recommendedName>
        <fullName evidence="3">Cytochrome bc1 complex cytochrome b subunit</fullName>
        <ecNumber evidence="2">7.1.1.8</ecNumber>
    </recommendedName>
    <alternativeName>
        <fullName evidence="5">Cytochrome bc1 reductase complex subunit QcrB</fullName>
    </alternativeName>
</protein>
<proteinExistence type="predicted"/>
<feature type="transmembrane region" description="Helical" evidence="7">
    <location>
        <begin position="207"/>
        <end position="229"/>
    </location>
</feature>
<evidence type="ECO:0000256" key="2">
    <source>
        <dbReference type="ARBA" id="ARBA00012951"/>
    </source>
</evidence>
<dbReference type="PANTHER" id="PTHR19271">
    <property type="entry name" value="CYTOCHROME B"/>
    <property type="match status" value="1"/>
</dbReference>
<dbReference type="Pfam" id="PF13631">
    <property type="entry name" value="Cytochrom_B_N_2"/>
    <property type="match status" value="1"/>
</dbReference>
<feature type="compositionally biased region" description="Low complexity" evidence="6">
    <location>
        <begin position="252"/>
        <end position="270"/>
    </location>
</feature>
<accession>A0ABS2L1B3</accession>
<dbReference type="RefSeq" id="WP_205106515.1">
    <property type="nucleotide sequence ID" value="NZ_BAAAHT010000018.1"/>
</dbReference>
<dbReference type="Gene3D" id="1.20.810.10">
    <property type="entry name" value="Cytochrome Bc1 Complex, Chain C"/>
    <property type="match status" value="1"/>
</dbReference>
<evidence type="ECO:0000256" key="1">
    <source>
        <dbReference type="ARBA" id="ARBA00001971"/>
    </source>
</evidence>
<keyword evidence="10" id="KW-1185">Reference proteome</keyword>
<comment type="catalytic activity">
    <reaction evidence="4">
        <text>a quinol + 2 Fe(III)-[cytochrome c](out) = a quinone + 2 Fe(II)-[cytochrome c](out) + 2 H(+)(out)</text>
        <dbReference type="Rhea" id="RHEA:11484"/>
        <dbReference type="Rhea" id="RHEA-COMP:10350"/>
        <dbReference type="Rhea" id="RHEA-COMP:14399"/>
        <dbReference type="ChEBI" id="CHEBI:15378"/>
        <dbReference type="ChEBI" id="CHEBI:24646"/>
        <dbReference type="ChEBI" id="CHEBI:29033"/>
        <dbReference type="ChEBI" id="CHEBI:29034"/>
        <dbReference type="ChEBI" id="CHEBI:132124"/>
        <dbReference type="EC" id="7.1.1.8"/>
    </reaction>
</comment>
<keyword evidence="7" id="KW-0812">Transmembrane</keyword>
<feature type="domain" description="Cytochrome b/b6 N-terminal region profile" evidence="8">
    <location>
        <begin position="52"/>
        <end position="238"/>
    </location>
</feature>
<evidence type="ECO:0000313" key="10">
    <source>
        <dbReference type="Proteomes" id="UP000776164"/>
    </source>
</evidence>
<dbReference type="PROSITE" id="PS51002">
    <property type="entry name" value="CYTB_NTER"/>
    <property type="match status" value="1"/>
</dbReference>
<feature type="region of interest" description="Disordered" evidence="6">
    <location>
        <begin position="252"/>
        <end position="284"/>
    </location>
</feature>
<dbReference type="InterPro" id="IPR027387">
    <property type="entry name" value="Cytb/b6-like_sf"/>
</dbReference>
<feature type="transmembrane region" description="Helical" evidence="7">
    <location>
        <begin position="119"/>
        <end position="137"/>
    </location>
</feature>
<feature type="compositionally biased region" description="Polar residues" evidence="6">
    <location>
        <begin position="271"/>
        <end position="284"/>
    </location>
</feature>
<evidence type="ECO:0000256" key="5">
    <source>
        <dbReference type="ARBA" id="ARBA00029568"/>
    </source>
</evidence>
<dbReference type="InterPro" id="IPR005797">
    <property type="entry name" value="Cyt_b/b6_N"/>
</dbReference>
<keyword evidence="7" id="KW-0472">Membrane</keyword>
<dbReference type="Proteomes" id="UP000776164">
    <property type="component" value="Unassembled WGS sequence"/>
</dbReference>
<feature type="transmembrane region" description="Helical" evidence="7">
    <location>
        <begin position="74"/>
        <end position="99"/>
    </location>
</feature>
<dbReference type="SUPFAM" id="SSF81342">
    <property type="entry name" value="Transmembrane di-heme cytochromes"/>
    <property type="match status" value="1"/>
</dbReference>
<dbReference type="EC" id="7.1.1.8" evidence="2"/>
<keyword evidence="7" id="KW-1133">Transmembrane helix</keyword>
<reference evidence="9 10" key="1">
    <citation type="submission" date="2021-01" db="EMBL/GenBank/DDBJ databases">
        <title>Sequencing the genomes of 1000 actinobacteria strains.</title>
        <authorList>
            <person name="Klenk H.-P."/>
        </authorList>
    </citation>
    <scope>NUCLEOTIDE SEQUENCE [LARGE SCALE GENOMIC DNA]</scope>
    <source>
        <strain evidence="9 10">DSM 13057</strain>
    </source>
</reference>
<evidence type="ECO:0000313" key="9">
    <source>
        <dbReference type="EMBL" id="MBM7470814.1"/>
    </source>
</evidence>
<evidence type="ECO:0000256" key="6">
    <source>
        <dbReference type="SAM" id="MobiDB-lite"/>
    </source>
</evidence>
<dbReference type="PANTHER" id="PTHR19271:SF16">
    <property type="entry name" value="CYTOCHROME B"/>
    <property type="match status" value="1"/>
</dbReference>
<sequence length="284" mass="30133">MTLHIDDAPLGGAAAQPPKPGEPVTSTGPVTSAGPAPITETEEELHTWTGKTRQWMLKRLPPDKLLPEGQPSYVASWIYVFGMGAIASLLFIIVSGVVLSLNGPSWYHVSSFGHFVNSAHLWSVELFFIFMVVHLWGKYWMASWRGGRVLTWITGVVSFAVSIVAAFTGYLLQTNFDSQWIAFEAKDALNAVGIGAWFNVADLGQIFMWHIVLLPLAVGVIVALHVLLVRAHGVVPPLEAAETDAQLSGADSSASVASSSGAAPGPVAASNSTVASTETQGGAR</sequence>
<comment type="caution">
    <text evidence="9">The sequence shown here is derived from an EMBL/GenBank/DDBJ whole genome shotgun (WGS) entry which is preliminary data.</text>
</comment>
<feature type="transmembrane region" description="Helical" evidence="7">
    <location>
        <begin position="149"/>
        <end position="172"/>
    </location>
</feature>
<feature type="region of interest" description="Disordered" evidence="6">
    <location>
        <begin position="1"/>
        <end position="44"/>
    </location>
</feature>
<comment type="cofactor">
    <cofactor evidence="1">
        <name>heme</name>
        <dbReference type="ChEBI" id="CHEBI:30413"/>
    </cofactor>
</comment>
<dbReference type="InterPro" id="IPR016174">
    <property type="entry name" value="Di-haem_cyt_TM"/>
</dbReference>
<name>A0ABS2L1B3_9MICO</name>
<evidence type="ECO:0000259" key="8">
    <source>
        <dbReference type="PROSITE" id="PS51002"/>
    </source>
</evidence>
<gene>
    <name evidence="9" type="ORF">JOE66_000448</name>
</gene>
<dbReference type="EMBL" id="JAFBBU010000001">
    <property type="protein sequence ID" value="MBM7470814.1"/>
    <property type="molecule type" value="Genomic_DNA"/>
</dbReference>
<evidence type="ECO:0000256" key="3">
    <source>
        <dbReference type="ARBA" id="ARBA00016116"/>
    </source>
</evidence>
<organism evidence="9 10">
    <name type="scientific">Subtercola frigoramans</name>
    <dbReference type="NCBI Taxonomy" id="120298"/>
    <lineage>
        <taxon>Bacteria</taxon>
        <taxon>Bacillati</taxon>
        <taxon>Actinomycetota</taxon>
        <taxon>Actinomycetes</taxon>
        <taxon>Micrococcales</taxon>
        <taxon>Microbacteriaceae</taxon>
        <taxon>Subtercola</taxon>
    </lineage>
</organism>